<feature type="compositionally biased region" description="Polar residues" evidence="9">
    <location>
        <begin position="206"/>
        <end position="217"/>
    </location>
</feature>
<dbReference type="RefSeq" id="XP_013260780.1">
    <property type="nucleotide sequence ID" value="XM_013405326.1"/>
</dbReference>
<dbReference type="GO" id="GO:0008270">
    <property type="term" value="F:zinc ion binding"/>
    <property type="evidence" value="ECO:0007669"/>
    <property type="project" value="UniProtKB-KW"/>
</dbReference>
<dbReference type="InterPro" id="IPR013083">
    <property type="entry name" value="Znf_RING/FYVE/PHD"/>
</dbReference>
<keyword evidence="12" id="KW-1185">Reference proteome</keyword>
<dbReference type="STRING" id="1182545.A0A072PRQ0"/>
<dbReference type="FunFam" id="3.30.40.10:FF:000127">
    <property type="entry name" value="E3 ubiquitin-protein ligase RNF181"/>
    <property type="match status" value="1"/>
</dbReference>
<comment type="caution">
    <text evidence="11">The sequence shown here is derived from an EMBL/GenBank/DDBJ whole genome shotgun (WGS) entry which is preliminary data.</text>
</comment>
<evidence type="ECO:0000313" key="11">
    <source>
        <dbReference type="EMBL" id="KEF58190.1"/>
    </source>
</evidence>
<evidence type="ECO:0000256" key="4">
    <source>
        <dbReference type="ARBA" id="ARBA00022723"/>
    </source>
</evidence>
<dbReference type="Proteomes" id="UP000027920">
    <property type="component" value="Unassembled WGS sequence"/>
</dbReference>
<gene>
    <name evidence="11" type="ORF">A1O9_06116</name>
</gene>
<dbReference type="Pfam" id="PF13639">
    <property type="entry name" value="zf-RING_2"/>
    <property type="match status" value="1"/>
</dbReference>
<keyword evidence="7" id="KW-0862">Zinc</keyword>
<evidence type="ECO:0000256" key="8">
    <source>
        <dbReference type="PROSITE-ProRule" id="PRU00175"/>
    </source>
</evidence>
<keyword evidence="6" id="KW-0833">Ubl conjugation pathway</keyword>
<dbReference type="InterPro" id="IPR051834">
    <property type="entry name" value="RING_finger_E3_ligase"/>
</dbReference>
<organism evidence="11 12">
    <name type="scientific">Exophiala aquamarina CBS 119918</name>
    <dbReference type="NCBI Taxonomy" id="1182545"/>
    <lineage>
        <taxon>Eukaryota</taxon>
        <taxon>Fungi</taxon>
        <taxon>Dikarya</taxon>
        <taxon>Ascomycota</taxon>
        <taxon>Pezizomycotina</taxon>
        <taxon>Eurotiomycetes</taxon>
        <taxon>Chaetothyriomycetidae</taxon>
        <taxon>Chaetothyriales</taxon>
        <taxon>Herpotrichiellaceae</taxon>
        <taxon>Exophiala</taxon>
    </lineage>
</organism>
<accession>A0A072PRQ0</accession>
<evidence type="ECO:0000256" key="7">
    <source>
        <dbReference type="ARBA" id="ARBA00022833"/>
    </source>
</evidence>
<dbReference type="CDD" id="cd16454">
    <property type="entry name" value="RING-H2_PA-TM-RING"/>
    <property type="match status" value="1"/>
</dbReference>
<feature type="domain" description="RING-type" evidence="10">
    <location>
        <begin position="159"/>
        <end position="200"/>
    </location>
</feature>
<dbReference type="PANTHER" id="PTHR45931">
    <property type="entry name" value="SI:CH211-59O9.10"/>
    <property type="match status" value="1"/>
</dbReference>
<dbReference type="InterPro" id="IPR001841">
    <property type="entry name" value="Znf_RING"/>
</dbReference>
<feature type="compositionally biased region" description="Low complexity" evidence="9">
    <location>
        <begin position="218"/>
        <end position="233"/>
    </location>
</feature>
<dbReference type="SUPFAM" id="SSF57850">
    <property type="entry name" value="RING/U-box"/>
    <property type="match status" value="1"/>
</dbReference>
<name>A0A072PRQ0_9EURO</name>
<evidence type="ECO:0000256" key="5">
    <source>
        <dbReference type="ARBA" id="ARBA00022771"/>
    </source>
</evidence>
<evidence type="ECO:0000256" key="1">
    <source>
        <dbReference type="ARBA" id="ARBA00000900"/>
    </source>
</evidence>
<sequence>MLTCTSVSQARAIPPPFGAFSPFVFPGPQQPGFGGFAGRDPHAPAQAGNLQDLFSMILQSMQPAGAGPGQQMHPDNDGFRGQDHPQHPFDLLNQIFNGGTGRQGDMVFSQDAFDRVMSQLMEQNGGSNAPPPASEEAIQSLEKKKVDQEMLGAEGNAECSICMDDVVLGQEVTVLPCKHWFHGDCVTAWLKEHDTCPHCRSPISPRDQNQNQNRQSGPSRRSASRRASSVSSPRAPPVEGSRYNPIHIPESPSELREARRQYYGSPRGSQMDRPETIQPSSSHDVRRHRSGSGSGSNGASRNQASGGVSGWIRDHMPFT</sequence>
<protein>
    <recommendedName>
        <fullName evidence="2">RING-type E3 ubiquitin transferase</fullName>
        <ecNumber evidence="2">2.3.2.27</ecNumber>
    </recommendedName>
</protein>
<dbReference type="PANTHER" id="PTHR45931:SF3">
    <property type="entry name" value="RING ZINC FINGER-CONTAINING PROTEIN"/>
    <property type="match status" value="1"/>
</dbReference>
<dbReference type="VEuPathDB" id="FungiDB:A1O9_06116"/>
<evidence type="ECO:0000256" key="6">
    <source>
        <dbReference type="ARBA" id="ARBA00022786"/>
    </source>
</evidence>
<dbReference type="GO" id="GO:0016567">
    <property type="term" value="P:protein ubiquitination"/>
    <property type="evidence" value="ECO:0007669"/>
    <property type="project" value="UniProtKB-ARBA"/>
</dbReference>
<evidence type="ECO:0000256" key="3">
    <source>
        <dbReference type="ARBA" id="ARBA00022679"/>
    </source>
</evidence>
<keyword evidence="3" id="KW-0808">Transferase</keyword>
<dbReference type="OrthoDB" id="8062037at2759"/>
<proteinExistence type="predicted"/>
<evidence type="ECO:0000313" key="12">
    <source>
        <dbReference type="Proteomes" id="UP000027920"/>
    </source>
</evidence>
<keyword evidence="4" id="KW-0479">Metal-binding</keyword>
<dbReference type="Gene3D" id="3.30.40.10">
    <property type="entry name" value="Zinc/RING finger domain, C3HC4 (zinc finger)"/>
    <property type="match status" value="1"/>
</dbReference>
<dbReference type="AlphaFoldDB" id="A0A072PRQ0"/>
<evidence type="ECO:0000259" key="10">
    <source>
        <dbReference type="PROSITE" id="PS50089"/>
    </source>
</evidence>
<dbReference type="EC" id="2.3.2.27" evidence="2"/>
<dbReference type="PROSITE" id="PS50089">
    <property type="entry name" value="ZF_RING_2"/>
    <property type="match status" value="1"/>
</dbReference>
<comment type="catalytic activity">
    <reaction evidence="1">
        <text>S-ubiquitinyl-[E2 ubiquitin-conjugating enzyme]-L-cysteine + [acceptor protein]-L-lysine = [E2 ubiquitin-conjugating enzyme]-L-cysteine + N(6)-ubiquitinyl-[acceptor protein]-L-lysine.</text>
        <dbReference type="EC" id="2.3.2.27"/>
    </reaction>
</comment>
<feature type="compositionally biased region" description="Low complexity" evidence="9">
    <location>
        <begin position="297"/>
        <end position="306"/>
    </location>
</feature>
<keyword evidence="5 8" id="KW-0863">Zinc-finger</keyword>
<feature type="region of interest" description="Disordered" evidence="9">
    <location>
        <begin position="201"/>
        <end position="319"/>
    </location>
</feature>
<dbReference type="EMBL" id="AMGV01000004">
    <property type="protein sequence ID" value="KEF58190.1"/>
    <property type="molecule type" value="Genomic_DNA"/>
</dbReference>
<dbReference type="SMART" id="SM00184">
    <property type="entry name" value="RING"/>
    <property type="match status" value="1"/>
</dbReference>
<dbReference type="HOGENOM" id="CLU_021597_0_1_1"/>
<dbReference type="GO" id="GO:0005634">
    <property type="term" value="C:nucleus"/>
    <property type="evidence" value="ECO:0007669"/>
    <property type="project" value="TreeGrafter"/>
</dbReference>
<reference evidence="11 12" key="1">
    <citation type="submission" date="2013-03" db="EMBL/GenBank/DDBJ databases">
        <title>The Genome Sequence of Exophiala aquamarina CBS 119918.</title>
        <authorList>
            <consortium name="The Broad Institute Genomics Platform"/>
            <person name="Cuomo C."/>
            <person name="de Hoog S."/>
            <person name="Gorbushina A."/>
            <person name="Walker B."/>
            <person name="Young S.K."/>
            <person name="Zeng Q."/>
            <person name="Gargeya S."/>
            <person name="Fitzgerald M."/>
            <person name="Haas B."/>
            <person name="Abouelleil A."/>
            <person name="Allen A.W."/>
            <person name="Alvarado L."/>
            <person name="Arachchi H.M."/>
            <person name="Berlin A.M."/>
            <person name="Chapman S.B."/>
            <person name="Gainer-Dewar J."/>
            <person name="Goldberg J."/>
            <person name="Griggs A."/>
            <person name="Gujja S."/>
            <person name="Hansen M."/>
            <person name="Howarth C."/>
            <person name="Imamovic A."/>
            <person name="Ireland A."/>
            <person name="Larimer J."/>
            <person name="McCowan C."/>
            <person name="Murphy C."/>
            <person name="Pearson M."/>
            <person name="Poon T.W."/>
            <person name="Priest M."/>
            <person name="Roberts A."/>
            <person name="Saif S."/>
            <person name="Shea T."/>
            <person name="Sisk P."/>
            <person name="Sykes S."/>
            <person name="Wortman J."/>
            <person name="Nusbaum C."/>
            <person name="Birren B."/>
        </authorList>
    </citation>
    <scope>NUCLEOTIDE SEQUENCE [LARGE SCALE GENOMIC DNA]</scope>
    <source>
        <strain evidence="11 12">CBS 119918</strain>
    </source>
</reference>
<evidence type="ECO:0000256" key="9">
    <source>
        <dbReference type="SAM" id="MobiDB-lite"/>
    </source>
</evidence>
<dbReference type="GeneID" id="25281033"/>
<dbReference type="GO" id="GO:0061630">
    <property type="term" value="F:ubiquitin protein ligase activity"/>
    <property type="evidence" value="ECO:0007669"/>
    <property type="project" value="UniProtKB-EC"/>
</dbReference>
<evidence type="ECO:0000256" key="2">
    <source>
        <dbReference type="ARBA" id="ARBA00012483"/>
    </source>
</evidence>
<dbReference type="GO" id="GO:0006511">
    <property type="term" value="P:ubiquitin-dependent protein catabolic process"/>
    <property type="evidence" value="ECO:0007669"/>
    <property type="project" value="TreeGrafter"/>
</dbReference>